<dbReference type="EMBL" id="KZ293699">
    <property type="protein sequence ID" value="PBK84314.1"/>
    <property type="molecule type" value="Genomic_DNA"/>
</dbReference>
<accession>A0A2H3CSB0</accession>
<gene>
    <name evidence="1" type="ORF">ARMGADRAFT_1088554</name>
</gene>
<dbReference type="AlphaFoldDB" id="A0A2H3CSB0"/>
<keyword evidence="2" id="KW-1185">Reference proteome</keyword>
<dbReference type="OrthoDB" id="1716625at2759"/>
<reference evidence="2" key="1">
    <citation type="journal article" date="2017" name="Nat. Ecol. Evol.">
        <title>Genome expansion and lineage-specific genetic innovations in the forest pathogenic fungi Armillaria.</title>
        <authorList>
            <person name="Sipos G."/>
            <person name="Prasanna A.N."/>
            <person name="Walter M.C."/>
            <person name="O'Connor E."/>
            <person name="Balint B."/>
            <person name="Krizsan K."/>
            <person name="Kiss B."/>
            <person name="Hess J."/>
            <person name="Varga T."/>
            <person name="Slot J."/>
            <person name="Riley R."/>
            <person name="Boka B."/>
            <person name="Rigling D."/>
            <person name="Barry K."/>
            <person name="Lee J."/>
            <person name="Mihaltcheva S."/>
            <person name="LaButti K."/>
            <person name="Lipzen A."/>
            <person name="Waldron R."/>
            <person name="Moloney N.M."/>
            <person name="Sperisen C."/>
            <person name="Kredics L."/>
            <person name="Vagvoelgyi C."/>
            <person name="Patrignani A."/>
            <person name="Fitzpatrick D."/>
            <person name="Nagy I."/>
            <person name="Doyle S."/>
            <person name="Anderson J.B."/>
            <person name="Grigoriev I.V."/>
            <person name="Gueldener U."/>
            <person name="Muensterkoetter M."/>
            <person name="Nagy L.G."/>
        </authorList>
    </citation>
    <scope>NUCLEOTIDE SEQUENCE [LARGE SCALE GENOMIC DNA]</scope>
    <source>
        <strain evidence="2">Ar21-2</strain>
    </source>
</reference>
<sequence length="64" mass="7229">MKETEAPPTLIPVIQVEDDPLADIDKSQELHVLMSEHYGLSFDKNIALMANPDDDWWFGTVVTT</sequence>
<evidence type="ECO:0000313" key="2">
    <source>
        <dbReference type="Proteomes" id="UP000217790"/>
    </source>
</evidence>
<name>A0A2H3CSB0_ARMGA</name>
<protein>
    <submittedName>
        <fullName evidence="1">Uncharacterized protein</fullName>
    </submittedName>
</protein>
<organism evidence="1 2">
    <name type="scientific">Armillaria gallica</name>
    <name type="common">Bulbous honey fungus</name>
    <name type="synonym">Armillaria bulbosa</name>
    <dbReference type="NCBI Taxonomy" id="47427"/>
    <lineage>
        <taxon>Eukaryota</taxon>
        <taxon>Fungi</taxon>
        <taxon>Dikarya</taxon>
        <taxon>Basidiomycota</taxon>
        <taxon>Agaricomycotina</taxon>
        <taxon>Agaricomycetes</taxon>
        <taxon>Agaricomycetidae</taxon>
        <taxon>Agaricales</taxon>
        <taxon>Marasmiineae</taxon>
        <taxon>Physalacriaceae</taxon>
        <taxon>Armillaria</taxon>
    </lineage>
</organism>
<proteinExistence type="predicted"/>
<dbReference type="STRING" id="47427.A0A2H3CSB0"/>
<dbReference type="InParanoid" id="A0A2H3CSB0"/>
<dbReference type="Proteomes" id="UP000217790">
    <property type="component" value="Unassembled WGS sequence"/>
</dbReference>
<evidence type="ECO:0000313" key="1">
    <source>
        <dbReference type="EMBL" id="PBK84314.1"/>
    </source>
</evidence>